<dbReference type="InterPro" id="IPR051678">
    <property type="entry name" value="AGP_Transferase"/>
</dbReference>
<gene>
    <name evidence="3" type="ORF">Mkiyose1413_06100</name>
    <name evidence="2" type="ORF">SRL2020028_01790</name>
</gene>
<reference evidence="3" key="1">
    <citation type="submission" date="2022-08" db="EMBL/GenBank/DDBJ databases">
        <title>Mycobacterium kiyosense sp. nov., scotochromogenic slow-glowing species isolated from respiratory specimens.</title>
        <authorList>
            <person name="Fukano H."/>
            <person name="Kazumi Y."/>
            <person name="Sakagami N."/>
            <person name="Ato M."/>
            <person name="Mitarai S."/>
            <person name="Hoshino Y."/>
        </authorList>
    </citation>
    <scope>NUCLEOTIDE SEQUENCE</scope>
    <source>
        <strain evidence="3">1413</strain>
        <strain evidence="2">SRL2020-028</strain>
    </source>
</reference>
<accession>A0A9P3UXZ6</accession>
<proteinExistence type="predicted"/>
<evidence type="ECO:0000313" key="3">
    <source>
        <dbReference type="EMBL" id="GLD28727.1"/>
    </source>
</evidence>
<dbReference type="Proteomes" id="UP001165663">
    <property type="component" value="Unassembled WGS sequence"/>
</dbReference>
<feature type="domain" description="Aminoglycoside phosphotransferase" evidence="1">
    <location>
        <begin position="74"/>
        <end position="305"/>
    </location>
</feature>
<protein>
    <submittedName>
        <fullName evidence="3">Phosphotransferase family protein</fullName>
    </submittedName>
</protein>
<dbReference type="InterPro" id="IPR041726">
    <property type="entry name" value="ACAD10_11_N"/>
</dbReference>
<dbReference type="PANTHER" id="PTHR21310">
    <property type="entry name" value="AMINOGLYCOSIDE PHOSPHOTRANSFERASE-RELATED-RELATED"/>
    <property type="match status" value="1"/>
</dbReference>
<dbReference type="PANTHER" id="PTHR21310:SF40">
    <property type="entry name" value="AMINOGLYCOSIDE PHOSPHOTRANSFERASE DOMAIN-CONTAINING PROTEIN-RELATED"/>
    <property type="match status" value="1"/>
</dbReference>
<keyword evidence="4" id="KW-1185">Reference proteome</keyword>
<dbReference type="EMBL" id="BRZI01000002">
    <property type="protein sequence ID" value="GLD28727.1"/>
    <property type="molecule type" value="Genomic_DNA"/>
</dbReference>
<dbReference type="CDD" id="cd05154">
    <property type="entry name" value="ACAD10_11_N-like"/>
    <property type="match status" value="1"/>
</dbReference>
<sequence>MADVQSMLSSVIGAGKDVVHKVAADEIRRFIEEQPDVSGSVEVTVIGDGGEVGASSGTVLFDATLDSDRGRVTRELVLRHAPVSDKRLFFEYDLSRQFQVQRALYGTDVPVPEPLWLDPDGRWLGAAGYVMSRVRGRGQHPAAFIQGPIAEASPADREEMLNKIMTALVAIHNTDIKARGLENFVMNAPGFAPLERLINWYWQTWDWVHLPTFERLVPVRGWLLDHLPEGEPELMHGDSTLQNYFFDGTRLAAVLDWEMSSLGRAEADLALQCVSNRIFAAPPDSGLLQPPSEDEWLARYRAAGGRPLHDFDYFKKFAAYMIIVAVSALQRNMTEAEREAQAPLLQPCWDLAES</sequence>
<dbReference type="Gene3D" id="3.30.200.20">
    <property type="entry name" value="Phosphorylase Kinase, domain 1"/>
    <property type="match status" value="1"/>
</dbReference>
<dbReference type="RefSeq" id="WP_236977216.1">
    <property type="nucleotide sequence ID" value="NZ_BRXE01000001.1"/>
</dbReference>
<dbReference type="SUPFAM" id="SSF56112">
    <property type="entry name" value="Protein kinase-like (PK-like)"/>
    <property type="match status" value="1"/>
</dbReference>
<dbReference type="InterPro" id="IPR011009">
    <property type="entry name" value="Kinase-like_dom_sf"/>
</dbReference>
<dbReference type="Gene3D" id="3.90.1200.10">
    <property type="match status" value="1"/>
</dbReference>
<dbReference type="InterPro" id="IPR002575">
    <property type="entry name" value="Aminoglycoside_PTrfase"/>
</dbReference>
<dbReference type="GeneID" id="83627256"/>
<evidence type="ECO:0000313" key="2">
    <source>
        <dbReference type="EMBL" id="GLB80923.1"/>
    </source>
</evidence>
<dbReference type="EMBL" id="BRXE01000001">
    <property type="protein sequence ID" value="GLB80923.1"/>
    <property type="molecule type" value="Genomic_DNA"/>
</dbReference>
<dbReference type="Proteomes" id="UP001064782">
    <property type="component" value="Unassembled WGS sequence"/>
</dbReference>
<evidence type="ECO:0000313" key="4">
    <source>
        <dbReference type="Proteomes" id="UP001064782"/>
    </source>
</evidence>
<organism evidence="3 4">
    <name type="scientific">Mycobacterium kiyosense</name>
    <dbReference type="NCBI Taxonomy" id="2871094"/>
    <lineage>
        <taxon>Bacteria</taxon>
        <taxon>Bacillati</taxon>
        <taxon>Actinomycetota</taxon>
        <taxon>Actinomycetes</taxon>
        <taxon>Mycobacteriales</taxon>
        <taxon>Mycobacteriaceae</taxon>
        <taxon>Mycobacterium</taxon>
    </lineage>
</organism>
<name>A0A9P3UXZ6_9MYCO</name>
<dbReference type="AlphaFoldDB" id="A0A9P3UXZ6"/>
<evidence type="ECO:0000259" key="1">
    <source>
        <dbReference type="Pfam" id="PF01636"/>
    </source>
</evidence>
<comment type="caution">
    <text evidence="3">The sequence shown here is derived from an EMBL/GenBank/DDBJ whole genome shotgun (WGS) entry which is preliminary data.</text>
</comment>
<dbReference type="Pfam" id="PF01636">
    <property type="entry name" value="APH"/>
    <property type="match status" value="1"/>
</dbReference>